<dbReference type="Proteomes" id="UP000824070">
    <property type="component" value="Unassembled WGS sequence"/>
</dbReference>
<dbReference type="InterPro" id="IPR050546">
    <property type="entry name" value="Glycosyl_Hydrlase_16"/>
</dbReference>
<dbReference type="AlphaFoldDB" id="A0A9D1LP81"/>
<dbReference type="GO" id="GO:0005975">
    <property type="term" value="P:carbohydrate metabolic process"/>
    <property type="evidence" value="ECO:0007669"/>
    <property type="project" value="InterPro"/>
</dbReference>
<dbReference type="InterPro" id="IPR013320">
    <property type="entry name" value="ConA-like_dom_sf"/>
</dbReference>
<sequence length="463" mass="50324">MRKSFLAFLPALLLASCGGEETKPATEISLDELPNGLDVGEQIDLDEESGLSGVSWKIDDDLVAKLEDGKLTALRSGVVSVTATSTSDPTVEEQKYITVSALSGVAVSFGAKTATVRVGETYKFTATANGNLPDASVGFLVSNDAIASIDEAGTLHAYAVGKITVTAYSIYNPDSFTTTDVEIVANGTLTEVEGQIETKEVNTGSATETYKLVWEDDFNGSRLNKASWEPMVGNGSAYNNPGWGNEEQEFYKEDNAKVVDGELVITAKYGDPDKGLGLPTTSARLRTARKVAYTYGYIEAKISCPEGYGLWPAFWMLPEAEGTNAYGGWPNSGEIDILEAKGRIPSGMDGTIHFATELGDHTYNNGHYDFPDRDDSIMNYHTYAVRWEEGYIGWYCDGNLYFEQTADDWTMKTGTGEGAAPFDKSFHLLLNLAVGGNYDGGRMPSADELPARMKVDYVKWYQK</sequence>
<dbReference type="SUPFAM" id="SSF49373">
    <property type="entry name" value="Invasin/intimin cell-adhesion fragments"/>
    <property type="match status" value="1"/>
</dbReference>
<reference evidence="3" key="1">
    <citation type="submission" date="2020-10" db="EMBL/GenBank/DDBJ databases">
        <authorList>
            <person name="Gilroy R."/>
        </authorList>
    </citation>
    <scope>NUCLEOTIDE SEQUENCE</scope>
    <source>
        <strain evidence="3">ChiGjej1B1-22543</strain>
    </source>
</reference>
<dbReference type="Gene3D" id="2.60.120.200">
    <property type="match status" value="1"/>
</dbReference>
<reference evidence="3" key="2">
    <citation type="journal article" date="2021" name="PeerJ">
        <title>Extensive microbial diversity within the chicken gut microbiome revealed by metagenomics and culture.</title>
        <authorList>
            <person name="Gilroy R."/>
            <person name="Ravi A."/>
            <person name="Getino M."/>
            <person name="Pursley I."/>
            <person name="Horton D.L."/>
            <person name="Alikhan N.F."/>
            <person name="Baker D."/>
            <person name="Gharbi K."/>
            <person name="Hall N."/>
            <person name="Watson M."/>
            <person name="Adriaenssens E.M."/>
            <person name="Foster-Nyarko E."/>
            <person name="Jarju S."/>
            <person name="Secka A."/>
            <person name="Antonio M."/>
            <person name="Oren A."/>
            <person name="Chaudhuri R.R."/>
            <person name="La Ragione R."/>
            <person name="Hildebrand F."/>
            <person name="Pallen M.J."/>
        </authorList>
    </citation>
    <scope>NUCLEOTIDE SEQUENCE</scope>
    <source>
        <strain evidence="3">ChiGjej1B1-22543</strain>
    </source>
</reference>
<comment type="similarity">
    <text evidence="1">Belongs to the glycosyl hydrolase 16 family.</text>
</comment>
<dbReference type="Gene3D" id="2.60.40.1080">
    <property type="match status" value="2"/>
</dbReference>
<evidence type="ECO:0000256" key="1">
    <source>
        <dbReference type="ARBA" id="ARBA00006865"/>
    </source>
</evidence>
<dbReference type="PANTHER" id="PTHR10963:SF55">
    <property type="entry name" value="GLYCOSIDE HYDROLASE FAMILY 16 PROTEIN"/>
    <property type="match status" value="1"/>
</dbReference>
<evidence type="ECO:0000313" key="4">
    <source>
        <dbReference type="Proteomes" id="UP000824070"/>
    </source>
</evidence>
<dbReference type="EMBL" id="DVMV01000035">
    <property type="protein sequence ID" value="HIU45496.1"/>
    <property type="molecule type" value="Genomic_DNA"/>
</dbReference>
<dbReference type="InterPro" id="IPR008964">
    <property type="entry name" value="Invasin/intimin_cell_adhesion"/>
</dbReference>
<proteinExistence type="inferred from homology"/>
<dbReference type="Pfam" id="PF00722">
    <property type="entry name" value="Glyco_hydro_16"/>
    <property type="match status" value="1"/>
</dbReference>
<feature type="domain" description="GH16" evidence="2">
    <location>
        <begin position="174"/>
        <end position="463"/>
    </location>
</feature>
<dbReference type="InterPro" id="IPR003343">
    <property type="entry name" value="Big_2"/>
</dbReference>
<accession>A0A9D1LP81</accession>
<comment type="caution">
    <text evidence="3">The sequence shown here is derived from an EMBL/GenBank/DDBJ whole genome shotgun (WGS) entry which is preliminary data.</text>
</comment>
<dbReference type="SUPFAM" id="SSF49899">
    <property type="entry name" value="Concanavalin A-like lectins/glucanases"/>
    <property type="match status" value="1"/>
</dbReference>
<gene>
    <name evidence="3" type="ORF">IAC52_04285</name>
</gene>
<evidence type="ECO:0000313" key="3">
    <source>
        <dbReference type="EMBL" id="HIU45496.1"/>
    </source>
</evidence>
<dbReference type="PROSITE" id="PS51257">
    <property type="entry name" value="PROKAR_LIPOPROTEIN"/>
    <property type="match status" value="1"/>
</dbReference>
<evidence type="ECO:0000259" key="2">
    <source>
        <dbReference type="PROSITE" id="PS51762"/>
    </source>
</evidence>
<dbReference type="Pfam" id="PF02368">
    <property type="entry name" value="Big_2"/>
    <property type="match status" value="1"/>
</dbReference>
<name>A0A9D1LP81_9FIRM</name>
<dbReference type="GO" id="GO:0004553">
    <property type="term" value="F:hydrolase activity, hydrolyzing O-glycosyl compounds"/>
    <property type="evidence" value="ECO:0007669"/>
    <property type="project" value="InterPro"/>
</dbReference>
<dbReference type="PROSITE" id="PS51762">
    <property type="entry name" value="GH16_2"/>
    <property type="match status" value="1"/>
</dbReference>
<dbReference type="InterPro" id="IPR000757">
    <property type="entry name" value="Beta-glucanase-like"/>
</dbReference>
<organism evidence="3 4">
    <name type="scientific">Candidatus Alloenteromonas pullicola</name>
    <dbReference type="NCBI Taxonomy" id="2840784"/>
    <lineage>
        <taxon>Bacteria</taxon>
        <taxon>Bacillati</taxon>
        <taxon>Bacillota</taxon>
        <taxon>Bacillota incertae sedis</taxon>
        <taxon>Candidatus Alloenteromonas</taxon>
    </lineage>
</organism>
<dbReference type="CDD" id="cd08023">
    <property type="entry name" value="GH16_laminarinase_like"/>
    <property type="match status" value="1"/>
</dbReference>
<protein>
    <submittedName>
        <fullName evidence="3">Family 16 glycosylhydrolase</fullName>
    </submittedName>
</protein>
<dbReference type="PANTHER" id="PTHR10963">
    <property type="entry name" value="GLYCOSYL HYDROLASE-RELATED"/>
    <property type="match status" value="1"/>
</dbReference>